<dbReference type="EMBL" id="GL763959">
    <property type="protein sequence ID" value="EFZ18988.1"/>
    <property type="molecule type" value="Genomic_DNA"/>
</dbReference>
<dbReference type="PANTHER" id="PTHR33480:SF1">
    <property type="entry name" value="TYR RECOMBINASE DOMAIN-CONTAINING PROTEIN"/>
    <property type="match status" value="1"/>
</dbReference>
<feature type="non-terminal residue" evidence="2">
    <location>
        <position position="748"/>
    </location>
</feature>
<feature type="non-terminal residue" evidence="2">
    <location>
        <position position="1"/>
    </location>
</feature>
<feature type="compositionally biased region" description="Low complexity" evidence="1">
    <location>
        <begin position="627"/>
        <end position="637"/>
    </location>
</feature>
<feature type="compositionally biased region" description="Polar residues" evidence="1">
    <location>
        <begin position="33"/>
        <end position="49"/>
    </location>
</feature>
<organism>
    <name type="scientific">Solenopsis invicta</name>
    <name type="common">Red imported fire ant</name>
    <name type="synonym">Solenopsis wagneri</name>
    <dbReference type="NCBI Taxonomy" id="13686"/>
    <lineage>
        <taxon>Eukaryota</taxon>
        <taxon>Metazoa</taxon>
        <taxon>Ecdysozoa</taxon>
        <taxon>Arthropoda</taxon>
        <taxon>Hexapoda</taxon>
        <taxon>Insecta</taxon>
        <taxon>Pterygota</taxon>
        <taxon>Neoptera</taxon>
        <taxon>Endopterygota</taxon>
        <taxon>Hymenoptera</taxon>
        <taxon>Apocrita</taxon>
        <taxon>Aculeata</taxon>
        <taxon>Formicoidea</taxon>
        <taxon>Formicidae</taxon>
        <taxon>Myrmicinae</taxon>
        <taxon>Solenopsis</taxon>
    </lineage>
</organism>
<feature type="compositionally biased region" description="Acidic residues" evidence="1">
    <location>
        <begin position="21"/>
        <end position="31"/>
    </location>
</feature>
<feature type="region of interest" description="Disordered" evidence="1">
    <location>
        <begin position="613"/>
        <end position="684"/>
    </location>
</feature>
<dbReference type="HOGENOM" id="CLU_006669_2_0_1"/>
<name>E9IKB5_SOLIN</name>
<dbReference type="PANTHER" id="PTHR33480">
    <property type="entry name" value="SET DOMAIN-CONTAINING PROTEIN-RELATED"/>
    <property type="match status" value="1"/>
</dbReference>
<feature type="region of interest" description="Disordered" evidence="1">
    <location>
        <begin position="1"/>
        <end position="49"/>
    </location>
</feature>
<gene>
    <name evidence="2" type="ORF">SINV_13112</name>
</gene>
<protein>
    <submittedName>
        <fullName evidence="2">Uncharacterized protein</fullName>
    </submittedName>
</protein>
<sequence>AKQTEDNNLDDDSEYYPSNESDSESYDEGFDANDNNTEPVNINKSNNSNTSLEINKSVEVPAGGVLDDKDLCVPTSSSSSKDKKTNCCFFCKKLQTKIARHLETVHSNESEVKKFSLLPKKLLNDTIRRKRNFQYNVDSNISKGDLIVCRRPQASKNRSSTDYLPCAKCHGFFSKISIRNHFYRCTGRNSKHNKAVSVLGRAILGRIHNVACKKLRSVIFPVLREDDVCRVIRYDKLIILYGNKLCVKYKLQHQNDMIRSYLRLLGRFMLTIKERNKNVTDLESVYCPQLYDDVIRAVNIVAGLDENIGIYSKPTTAANLGTLLKKVGNLLIMECIKNQDHEKKAMVKDFLDLLIQDYGTSVNKTVMETRLQHERQKNDDLPSLNDIAKLYMYLKYKRQEAFNDLRKEYTYNTWKILAECTLTSVQLFNRRRAGEIERTHIVDFEQYRGIDPHTSDSLFKKISSRAKNAAKKYVRFVIRGKLGRSVPVLLNSDLLECIKTILEFRDRAKVPAGNPYVFGMPSYNLKQFKYLRACILMRKFSEECNAEVAHLLRGTKLRKHVATFCAGMELADTEISDLANFMGHAEKIHKEVYRQPIISRDILNITQHLEAAHGHNTSQDSEEDSSDSNNGYSSNNDTEGNKEGNNKTITEETNDSNSFIEYQLENIDKPKTKRRSSSPYGRTKRIRWNENEKTVVLTAFDEIMRSGKLPSLRAIHEVKVKNPCLKHRSSPQIKTWLHNQFKKMKQAE</sequence>
<reference evidence="2" key="1">
    <citation type="journal article" date="2011" name="Proc. Natl. Acad. Sci. U.S.A.">
        <title>The genome of the fire ant Solenopsis invicta.</title>
        <authorList>
            <person name="Wurm Y."/>
            <person name="Wang J."/>
            <person name="Riba-Grognuz O."/>
            <person name="Corona M."/>
            <person name="Nygaard S."/>
            <person name="Hunt B.G."/>
            <person name="Ingram K.K."/>
            <person name="Falquet L."/>
            <person name="Nipitwattanaphon M."/>
            <person name="Gotzek D."/>
            <person name="Dijkstra M.B."/>
            <person name="Oettler J."/>
            <person name="Comtesse F."/>
            <person name="Shih C.J."/>
            <person name="Wu W.J."/>
            <person name="Yang C.C."/>
            <person name="Thomas J."/>
            <person name="Beaudoing E."/>
            <person name="Pradervand S."/>
            <person name="Flegel V."/>
            <person name="Cook E.D."/>
            <person name="Fabbretti R."/>
            <person name="Stockinger H."/>
            <person name="Long L."/>
            <person name="Farmerie W.G."/>
            <person name="Oakey J."/>
            <person name="Boomsma J.J."/>
            <person name="Pamilo P."/>
            <person name="Yi S.V."/>
            <person name="Heinze J."/>
            <person name="Goodisman M.A."/>
            <person name="Farinelli L."/>
            <person name="Harshman K."/>
            <person name="Hulo N."/>
            <person name="Cerutti L."/>
            <person name="Xenarios I."/>
            <person name="Shoemaker D."/>
            <person name="Keller L."/>
        </authorList>
    </citation>
    <scope>NUCLEOTIDE SEQUENCE [LARGE SCALE GENOMIC DNA]</scope>
</reference>
<feature type="compositionally biased region" description="Basic residues" evidence="1">
    <location>
        <begin position="671"/>
        <end position="684"/>
    </location>
</feature>
<dbReference type="OMA" id="NKGNHSH"/>
<evidence type="ECO:0000256" key="1">
    <source>
        <dbReference type="SAM" id="MobiDB-lite"/>
    </source>
</evidence>
<dbReference type="AlphaFoldDB" id="E9IKB5"/>
<proteinExistence type="predicted"/>
<accession>E9IKB5</accession>
<evidence type="ECO:0000313" key="2">
    <source>
        <dbReference type="EMBL" id="EFZ18988.1"/>
    </source>
</evidence>